<dbReference type="EMBL" id="CP103070">
    <property type="protein sequence ID" value="UVO90041.1"/>
    <property type="molecule type" value="Genomic_DNA"/>
</dbReference>
<evidence type="ECO:0000313" key="1">
    <source>
        <dbReference type="EMBL" id="UVO90041.1"/>
    </source>
</evidence>
<proteinExistence type="predicted"/>
<dbReference type="RefSeq" id="WP_005817496.1">
    <property type="nucleotide sequence ID" value="NZ_CAXSVT010000002.1"/>
</dbReference>
<name>A0A9X9IPU5_BACFG</name>
<evidence type="ECO:0000313" key="2">
    <source>
        <dbReference type="Proteomes" id="UP001058403"/>
    </source>
</evidence>
<protein>
    <submittedName>
        <fullName evidence="1">Carbohydrate-binding domain-containing protein</fullName>
    </submittedName>
</protein>
<organism evidence="1 2">
    <name type="scientific">Bacteroides fragilis</name>
    <dbReference type="NCBI Taxonomy" id="817"/>
    <lineage>
        <taxon>Bacteria</taxon>
        <taxon>Pseudomonadati</taxon>
        <taxon>Bacteroidota</taxon>
        <taxon>Bacteroidia</taxon>
        <taxon>Bacteroidales</taxon>
        <taxon>Bacteroidaceae</taxon>
        <taxon>Bacteroides</taxon>
    </lineage>
</organism>
<dbReference type="InterPro" id="IPR013320">
    <property type="entry name" value="ConA-like_dom_sf"/>
</dbReference>
<dbReference type="SUPFAM" id="SSF49899">
    <property type="entry name" value="Concanavalin A-like lectins/glucanases"/>
    <property type="match status" value="2"/>
</dbReference>
<dbReference type="Proteomes" id="UP001058403">
    <property type="component" value="Chromosome"/>
</dbReference>
<reference evidence="1" key="1">
    <citation type="submission" date="2022-08" db="EMBL/GenBank/DDBJ databases">
        <title>Genome Sequencing of Bacteroides fragilis Group Isolates with Nanopore Technology.</title>
        <authorList>
            <person name="Tisza M.J."/>
            <person name="Smith D."/>
            <person name="Dekker J.P."/>
        </authorList>
    </citation>
    <scope>NUCLEOTIDE SEQUENCE</scope>
    <source>
        <strain evidence="1">BFG-49</strain>
    </source>
</reference>
<dbReference type="GO" id="GO:0004553">
    <property type="term" value="F:hydrolase activity, hydrolyzing O-glycosyl compounds"/>
    <property type="evidence" value="ECO:0007669"/>
    <property type="project" value="UniProtKB-ARBA"/>
</dbReference>
<dbReference type="Gene3D" id="2.60.120.200">
    <property type="match status" value="1"/>
</dbReference>
<dbReference type="Pfam" id="PF18889">
    <property type="entry name" value="Beta_helix_3"/>
    <property type="match status" value="4"/>
</dbReference>
<gene>
    <name evidence="1" type="ORF">NXW39_00095</name>
</gene>
<accession>A0A9X9IPU5</accession>
<dbReference type="GO" id="GO:0005975">
    <property type="term" value="P:carbohydrate metabolic process"/>
    <property type="evidence" value="ECO:0007669"/>
    <property type="project" value="UniProtKB-ARBA"/>
</dbReference>
<sequence>MKNNVNKNGVRVLKTTKKDCFCHPEIPGFVIGKKQPFTIQLGLLLTNDTDAVLYAQVDGFSIEIINRCLKFSMKGFCELETPEEYKLSSQRAYDIAIRHHNNILTMFLDGKPVAEKKVSRKAATGKGHYVIGKQFMGGFTSVRVLSKALSDDEILKQTGYQPLPDKDCVFQTDCSTIQYKDISKNKLGIWTENSGACCDVMTKCATLDGNGCYQWDVAASDRTAETVLIKLWPNPEQRRQTIYTALSAEGICYSLDLIPQPNYSFRLCLNGCGKEILLPKELLPQLWQDVALVFYEDYVRIYLDGVFQAKYSFTNRYNRTSIVVGAENQTHETPFEKGYSGYLAYTAEFSRALTAGEVSAFFNEPPYEFESSLSAYLKLDEPEAMELISGSPVTVKGSAAFQFIDGTTPFETTLWFPTKSKHFIWTTDPSENRSGITEGALGTDLLHHRISPALFKQWMDKLDKAYDTYRELVGGVPSDGDVIRLVPGDPEMKAFYVSGAPRCPYIFMHVDSLPSLIDSIQSTHGEDVSFAVTHELGHLFDIADWTFHSEFFANIKMYYMLEKNGFKVNLDGLQGGKERMEDLYQKQLVEFDKDKEHYPIFDGPTAEHPLLVFYPVLMALGGWESGWQIMKEVFKSYLVPESKQPDGYTGEYSKAKNFFDRISEISGTDITRLFPDGLKREMEERYFKDTSSRKVPYIRYDGPDGTLSNGSGSLVLKFMECAKPIAGNKISVSMCKKEYRYHNDAPIPVRVGFVIRSFECELTDKDVPEKNGDAWLLSLPFSRFAGLKEILDKGVSGTDTSMAACQVEVDSGAFAYEDGILTHQKSWKEPFYRKIFSPSVIDGTFPQYEAVKVTENGIISVSFQRNMDKATGVISLDKNVGVLDGEWDVEGLVYTAFYTGLSEGKVYTALFSGFKDLEGNLIPDSKSIFTRDDAFPYVEERINLHDLPGLVTKEKWSFDGTVLNVCSDANIVLSGSVDNGRRIVVKPESKNVRITLDNLSITGNHPMRIPNAEVTLVLAEGSENVLTATNENSAGICTDHSHLVIEGTGRLTVSGGAWRPAIGGVNSDITINNGSVTAKGGINAAGIGGQAKDYKCDGNGGIITINGGTVIAIGGGRTDSHYGGAGIGGGAGGNGGKITITGGNVTACSADNSNGTGIGGGGNGYGVGFNGGNGGCIRITGGVINAKSLNAAAIGGGFDGESGIIIISGGYIIAEGTGAPGIGSGSINVNECNITIQGGTINASSSSGPAIGCWQNTGSVIITGGSIECSNTINPSPKNKEGVVVYNNVLSFPICGEGDFYVTGGHSGDITFKPEKILSTVVKKVYGIYNVKLDKEKKVSLWLPEGSKVEIVELVVKKVTYWAEYIRPKEKIEQALSEKNELL</sequence>